<keyword evidence="3" id="KW-1003">Cell membrane</keyword>
<comment type="subunit">
    <text evidence="8">Heterodimer of a catalytic subunit and a regulatory subunit.</text>
</comment>
<reference evidence="9" key="1">
    <citation type="submission" date="2020-11" db="EMBL/GenBank/DDBJ databases">
        <authorList>
            <person name="Tran Van P."/>
        </authorList>
    </citation>
    <scope>NUCLEOTIDE SEQUENCE</scope>
</reference>
<dbReference type="InterPro" id="IPR004944">
    <property type="entry name" value="CDK5_activator"/>
</dbReference>
<evidence type="ECO:0000313" key="9">
    <source>
        <dbReference type="EMBL" id="CAD7589778.1"/>
    </source>
</evidence>
<dbReference type="PANTHER" id="PTHR23401">
    <property type="entry name" value="CYCLIN DEPENDANT KINASE-5 ACTIVATOR"/>
    <property type="match status" value="1"/>
</dbReference>
<accession>A0A7R9JUJ1</accession>
<dbReference type="InterPro" id="IPR036915">
    <property type="entry name" value="Cyclin-like_sf"/>
</dbReference>
<evidence type="ECO:0000256" key="8">
    <source>
        <dbReference type="PIRNR" id="PIRNR009324"/>
    </source>
</evidence>
<dbReference type="AlphaFoldDB" id="A0A7R9JUJ1"/>
<dbReference type="FunFam" id="1.10.472.10:FF:000025">
    <property type="entry name" value="Cyclin-dependent kinase 5 activator"/>
    <property type="match status" value="1"/>
</dbReference>
<evidence type="ECO:0000256" key="6">
    <source>
        <dbReference type="ARBA" id="ARBA00023288"/>
    </source>
</evidence>
<dbReference type="PANTHER" id="PTHR23401:SF0">
    <property type="entry name" value="CYCLIN-DEPENDENT KINASE 5 ACTIVATOR"/>
    <property type="match status" value="1"/>
</dbReference>
<dbReference type="SUPFAM" id="SSF47954">
    <property type="entry name" value="Cyclin-like"/>
    <property type="match status" value="1"/>
</dbReference>
<dbReference type="PIRSF" id="PIRSF009324">
    <property type="entry name" value="Cdk5_activator"/>
    <property type="match status" value="1"/>
</dbReference>
<keyword evidence="6" id="KW-0449">Lipoprotein</keyword>
<keyword evidence="4" id="KW-0597">Phosphoprotein</keyword>
<dbReference type="GO" id="GO:0030426">
    <property type="term" value="C:growth cone"/>
    <property type="evidence" value="ECO:0007669"/>
    <property type="project" value="TreeGrafter"/>
</dbReference>
<evidence type="ECO:0000256" key="2">
    <source>
        <dbReference type="ARBA" id="ARBA00010175"/>
    </source>
</evidence>
<dbReference type="EMBL" id="OE840188">
    <property type="protein sequence ID" value="CAD7589778.1"/>
    <property type="molecule type" value="Genomic_DNA"/>
</dbReference>
<dbReference type="Pfam" id="PF03261">
    <property type="entry name" value="CDK5_activator"/>
    <property type="match status" value="1"/>
</dbReference>
<evidence type="ECO:0000256" key="7">
    <source>
        <dbReference type="ARBA" id="ARBA00046278"/>
    </source>
</evidence>
<dbReference type="Gene3D" id="1.10.472.10">
    <property type="entry name" value="Cyclin-like"/>
    <property type="match status" value="1"/>
</dbReference>
<proteinExistence type="inferred from homology"/>
<dbReference type="GO" id="GO:0012505">
    <property type="term" value="C:endomembrane system"/>
    <property type="evidence" value="ECO:0007669"/>
    <property type="project" value="UniProtKB-SubCell"/>
</dbReference>
<name>A0A7R9JUJ1_TIMGE</name>
<organism evidence="9">
    <name type="scientific">Timema genevievae</name>
    <name type="common">Walking stick</name>
    <dbReference type="NCBI Taxonomy" id="629358"/>
    <lineage>
        <taxon>Eukaryota</taxon>
        <taxon>Metazoa</taxon>
        <taxon>Ecdysozoa</taxon>
        <taxon>Arthropoda</taxon>
        <taxon>Hexapoda</taxon>
        <taxon>Insecta</taxon>
        <taxon>Pterygota</taxon>
        <taxon>Neoptera</taxon>
        <taxon>Polyneoptera</taxon>
        <taxon>Phasmatodea</taxon>
        <taxon>Timematodea</taxon>
        <taxon>Timematoidea</taxon>
        <taxon>Timematidae</taxon>
        <taxon>Timema</taxon>
    </lineage>
</organism>
<sequence>MGTVLSFSPRERRPVYAGSVGGGVSVGDFTLNNFSYEQLNNAKNRENKGVGGSVGSVVGGVGTNNNNQHHHAATTINSTNHSNNHHNNNNINNENARIISEKNALEKNFKKHSLFINALSWKRFSTTNNNKKKLDNKNKNLTAFRQPLVDNIHPLVVDKNKNIQKAAAISCYYPTAATTANKSTSSTTPRNGAATGLDIVRVNNANNNANHHSHHQQCDKLAPKAVLLGGSNATNLSVVGNNQISSSQPQAPKKTVIQASTSELLKCLGIYLHAKCYRLKDFQAGDAVMWLRTVDRSLLLQGWQDVAFINPANVVFVYMLVRELVQEDDLDCEQELQAVVLTCLYLSYSYMGNEISYPLKPFLVEDNKERFWDRCLLIVDRLSRNMLRINAEPGFFTEIFTELKACGTNAGIVTTTIVTTTKATPVCSTPPDSKAAMLAAIPAPAAVEENTTAA</sequence>
<comment type="subcellular location">
    <subcellularLocation>
        <location evidence="1">Cell membrane</location>
        <topology evidence="1">Lipid-anchor</topology>
    </subcellularLocation>
    <subcellularLocation>
        <location evidence="7">Endomembrane system</location>
        <topology evidence="7">Lipid-anchor</topology>
        <orientation evidence="7">Cytoplasmic side</orientation>
    </subcellularLocation>
</comment>
<dbReference type="GO" id="GO:0061575">
    <property type="term" value="F:cyclin-dependent protein serine/threonine kinase activator activity"/>
    <property type="evidence" value="ECO:0007669"/>
    <property type="project" value="InterPro"/>
</dbReference>
<evidence type="ECO:0000256" key="3">
    <source>
        <dbReference type="ARBA" id="ARBA00022475"/>
    </source>
</evidence>
<dbReference type="GO" id="GO:0019901">
    <property type="term" value="F:protein kinase binding"/>
    <property type="evidence" value="ECO:0007669"/>
    <property type="project" value="TreeGrafter"/>
</dbReference>
<evidence type="ECO:0000256" key="4">
    <source>
        <dbReference type="ARBA" id="ARBA00022553"/>
    </source>
</evidence>
<protein>
    <recommendedName>
        <fullName evidence="8">Cyclin-dependent kinase 5 activator</fullName>
    </recommendedName>
</protein>
<dbReference type="GO" id="GO:0005737">
    <property type="term" value="C:cytoplasm"/>
    <property type="evidence" value="ECO:0007669"/>
    <property type="project" value="TreeGrafter"/>
</dbReference>
<gene>
    <name evidence="9" type="ORF">TGEB3V08_LOCUS3695</name>
</gene>
<comment type="similarity">
    <text evidence="2 8">Belongs to the cyclin-dependent kinase 5 activator family.</text>
</comment>
<dbReference type="GO" id="GO:0016533">
    <property type="term" value="C:protein kinase 5 complex"/>
    <property type="evidence" value="ECO:0007669"/>
    <property type="project" value="UniProtKB-UniRule"/>
</dbReference>
<keyword evidence="5" id="KW-0472">Membrane</keyword>
<evidence type="ECO:0000256" key="5">
    <source>
        <dbReference type="ARBA" id="ARBA00023136"/>
    </source>
</evidence>
<evidence type="ECO:0000256" key="1">
    <source>
        <dbReference type="ARBA" id="ARBA00004193"/>
    </source>
</evidence>
<dbReference type="GO" id="GO:0007411">
    <property type="term" value="P:axon guidance"/>
    <property type="evidence" value="ECO:0007669"/>
    <property type="project" value="TreeGrafter"/>
</dbReference>
<dbReference type="GO" id="GO:0005886">
    <property type="term" value="C:plasma membrane"/>
    <property type="evidence" value="ECO:0007669"/>
    <property type="project" value="UniProtKB-SubCell"/>
</dbReference>